<proteinExistence type="predicted"/>
<evidence type="ECO:0000313" key="2">
    <source>
        <dbReference type="Proteomes" id="UP000232196"/>
    </source>
</evidence>
<dbReference type="OrthoDB" id="340453at2"/>
<dbReference type="Proteomes" id="UP000232196">
    <property type="component" value="Unassembled WGS sequence"/>
</dbReference>
<organism evidence="1 2">
    <name type="scientific">Leptospira hartskeerlii</name>
    <dbReference type="NCBI Taxonomy" id="2023177"/>
    <lineage>
        <taxon>Bacteria</taxon>
        <taxon>Pseudomonadati</taxon>
        <taxon>Spirochaetota</taxon>
        <taxon>Spirochaetia</taxon>
        <taxon>Leptospirales</taxon>
        <taxon>Leptospiraceae</taxon>
        <taxon>Leptospira</taxon>
    </lineage>
</organism>
<gene>
    <name evidence="1" type="ORF">CH357_17400</name>
</gene>
<accession>A0A2M9X8V5</accession>
<dbReference type="EMBL" id="NPDN01000010">
    <property type="protein sequence ID" value="PJZ24126.1"/>
    <property type="molecule type" value="Genomic_DNA"/>
</dbReference>
<sequence>MFLTSENSSANDCSFKRSKTILSKSILIFLVLFCALGEWKLSADETKIQARKTSKHEMGFHPYTQEGYFQAWNYSFTDDQTWIFATFIVSNLGPGTKNCGVSLVVYDKQNGTQFSTREYSKDELKAESGNLELEIYDSSVYKGEGGPEIKMITDSAELVISYKTGWSKAVSLSGGKIHLPEKDSFVQADMAFSSAPAKGYLILNGNRMELNGRGGMEHLLTNYEVYKYSRRWELYRSINGAGERLFAGGFIGNENFPGEEVRTVSALDPSGKMLFSAKVLKSEVLESETEPFSGYHLPIKEKFYLDESGSCSLTVSRKHTVGQIYVLSNISAVLRFFVRLFFTKPYQLYYITDSKLDCAQLPEGNLPKDKNFRGIFSYYLINP</sequence>
<name>A0A2M9X8V5_9LEPT</name>
<evidence type="ECO:0000313" key="1">
    <source>
        <dbReference type="EMBL" id="PJZ24126.1"/>
    </source>
</evidence>
<dbReference type="AlphaFoldDB" id="A0A2M9X8V5"/>
<keyword evidence="2" id="KW-1185">Reference proteome</keyword>
<comment type="caution">
    <text evidence="1">The sequence shown here is derived from an EMBL/GenBank/DDBJ whole genome shotgun (WGS) entry which is preliminary data.</text>
</comment>
<reference evidence="1 2" key="1">
    <citation type="submission" date="2017-07" db="EMBL/GenBank/DDBJ databases">
        <title>Leptospira spp. isolated from tropical soils.</title>
        <authorList>
            <person name="Thibeaux R."/>
            <person name="Iraola G."/>
            <person name="Ferres I."/>
            <person name="Bierque E."/>
            <person name="Girault D."/>
            <person name="Soupe-Gilbert M.-E."/>
            <person name="Picardeau M."/>
            <person name="Goarant C."/>
        </authorList>
    </citation>
    <scope>NUCLEOTIDE SEQUENCE [LARGE SCALE GENOMIC DNA]</scope>
    <source>
        <strain evidence="1 2">MCA1-C-A1</strain>
    </source>
</reference>
<protein>
    <recommendedName>
        <fullName evidence="3">Svf1-like C-terminal domain-containing protein</fullName>
    </recommendedName>
</protein>
<evidence type="ECO:0008006" key="3">
    <source>
        <dbReference type="Google" id="ProtNLM"/>
    </source>
</evidence>
<dbReference type="RefSeq" id="WP_100708044.1">
    <property type="nucleotide sequence ID" value="NZ_NPDL01000001.1"/>
</dbReference>